<dbReference type="EMBL" id="ML736153">
    <property type="protein sequence ID" value="KAE8383713.1"/>
    <property type="molecule type" value="Genomic_DNA"/>
</dbReference>
<reference evidence="1 2" key="1">
    <citation type="submission" date="2019-04" db="EMBL/GenBank/DDBJ databases">
        <title>Friends and foes A comparative genomics studyof 23 Aspergillus species from section Flavi.</title>
        <authorList>
            <consortium name="DOE Joint Genome Institute"/>
            <person name="Kjaerbolling I."/>
            <person name="Vesth T."/>
            <person name="Frisvad J.C."/>
            <person name="Nybo J.L."/>
            <person name="Theobald S."/>
            <person name="Kildgaard S."/>
            <person name="Isbrandt T."/>
            <person name="Kuo A."/>
            <person name="Sato A."/>
            <person name="Lyhne E.K."/>
            <person name="Kogle M.E."/>
            <person name="Wiebenga A."/>
            <person name="Kun R.S."/>
            <person name="Lubbers R.J."/>
            <person name="Makela M.R."/>
            <person name="Barry K."/>
            <person name="Chovatia M."/>
            <person name="Clum A."/>
            <person name="Daum C."/>
            <person name="Haridas S."/>
            <person name="He G."/>
            <person name="LaButti K."/>
            <person name="Lipzen A."/>
            <person name="Mondo S."/>
            <person name="Riley R."/>
            <person name="Salamov A."/>
            <person name="Simmons B.A."/>
            <person name="Magnuson J.K."/>
            <person name="Henrissat B."/>
            <person name="Mortensen U.H."/>
            <person name="Larsen T.O."/>
            <person name="Devries R.P."/>
            <person name="Grigoriev I.V."/>
            <person name="Machida M."/>
            <person name="Baker S.E."/>
            <person name="Andersen M.R."/>
        </authorList>
    </citation>
    <scope>NUCLEOTIDE SEQUENCE [LARGE SCALE GENOMIC DNA]</scope>
    <source>
        <strain evidence="1 2">IBT 29228</strain>
    </source>
</reference>
<dbReference type="Proteomes" id="UP000326198">
    <property type="component" value="Unassembled WGS sequence"/>
</dbReference>
<evidence type="ECO:0000313" key="2">
    <source>
        <dbReference type="Proteomes" id="UP000326198"/>
    </source>
</evidence>
<accession>A0A5N7BPZ4</accession>
<dbReference type="OrthoDB" id="3649348at2759"/>
<proteinExistence type="predicted"/>
<sequence>MAESIPVILCGKTEAIGKTVIEALKPEFDVIHFITTTEAGEQQIPALLRGEKDSNNIPTTTIGSGNYDRGVGAVILGAGYDDQAVQQLRDAAAGLASVPWLRPDLGLPAPPLGPEYGRALVARIKEMVGVLKAQGRMGADAVVYY</sequence>
<gene>
    <name evidence="1" type="ORF">BDV26DRAFT_250673</name>
</gene>
<name>A0A5N7BPZ4_9EURO</name>
<dbReference type="AlphaFoldDB" id="A0A5N7BPZ4"/>
<organism evidence="1 2">
    <name type="scientific">Aspergillus bertholletiae</name>
    <dbReference type="NCBI Taxonomy" id="1226010"/>
    <lineage>
        <taxon>Eukaryota</taxon>
        <taxon>Fungi</taxon>
        <taxon>Dikarya</taxon>
        <taxon>Ascomycota</taxon>
        <taxon>Pezizomycotina</taxon>
        <taxon>Eurotiomycetes</taxon>
        <taxon>Eurotiomycetidae</taxon>
        <taxon>Eurotiales</taxon>
        <taxon>Aspergillaceae</taxon>
        <taxon>Aspergillus</taxon>
        <taxon>Aspergillus subgen. Circumdati</taxon>
    </lineage>
</organism>
<evidence type="ECO:0000313" key="1">
    <source>
        <dbReference type="EMBL" id="KAE8383713.1"/>
    </source>
</evidence>
<evidence type="ECO:0008006" key="3">
    <source>
        <dbReference type="Google" id="ProtNLM"/>
    </source>
</evidence>
<protein>
    <recommendedName>
        <fullName evidence="3">NAD(P)-binding domain-containing protein</fullName>
    </recommendedName>
</protein>
<keyword evidence="2" id="KW-1185">Reference proteome</keyword>